<dbReference type="EMBL" id="JAMYWD010000012">
    <property type="protein sequence ID" value="KAJ4953803.1"/>
    <property type="molecule type" value="Genomic_DNA"/>
</dbReference>
<dbReference type="GO" id="GO:0005524">
    <property type="term" value="F:ATP binding"/>
    <property type="evidence" value="ECO:0007669"/>
    <property type="project" value="InterPro"/>
</dbReference>
<dbReference type="GO" id="GO:0004672">
    <property type="term" value="F:protein kinase activity"/>
    <property type="evidence" value="ECO:0007669"/>
    <property type="project" value="InterPro"/>
</dbReference>
<dbReference type="Gene3D" id="1.10.510.10">
    <property type="entry name" value="Transferase(Phosphotransferase) domain 1"/>
    <property type="match status" value="1"/>
</dbReference>
<keyword evidence="4" id="KW-1185">Reference proteome</keyword>
<organism evidence="3 4">
    <name type="scientific">Protea cynaroides</name>
    <dbReference type="NCBI Taxonomy" id="273540"/>
    <lineage>
        <taxon>Eukaryota</taxon>
        <taxon>Viridiplantae</taxon>
        <taxon>Streptophyta</taxon>
        <taxon>Embryophyta</taxon>
        <taxon>Tracheophyta</taxon>
        <taxon>Spermatophyta</taxon>
        <taxon>Magnoliopsida</taxon>
        <taxon>Proteales</taxon>
        <taxon>Proteaceae</taxon>
        <taxon>Protea</taxon>
    </lineage>
</organism>
<keyword evidence="1" id="KW-0732">Signal</keyword>
<protein>
    <recommendedName>
        <fullName evidence="2">Protein kinase domain-containing protein</fullName>
    </recommendedName>
</protein>
<dbReference type="Pfam" id="PF00069">
    <property type="entry name" value="Pkinase"/>
    <property type="match status" value="1"/>
</dbReference>
<reference evidence="3" key="1">
    <citation type="journal article" date="2023" name="Plant J.">
        <title>The genome of the king protea, Protea cynaroides.</title>
        <authorList>
            <person name="Chang J."/>
            <person name="Duong T.A."/>
            <person name="Schoeman C."/>
            <person name="Ma X."/>
            <person name="Roodt D."/>
            <person name="Barker N."/>
            <person name="Li Z."/>
            <person name="Van de Peer Y."/>
            <person name="Mizrachi E."/>
        </authorList>
    </citation>
    <scope>NUCLEOTIDE SEQUENCE</scope>
    <source>
        <tissue evidence="3">Young leaves</tissue>
    </source>
</reference>
<name>A0A9Q0GU48_9MAGN</name>
<dbReference type="InterPro" id="IPR011009">
    <property type="entry name" value="Kinase-like_dom_sf"/>
</dbReference>
<dbReference type="PANTHER" id="PTHR47976:SF15">
    <property type="entry name" value="G-TYPE LECTIN S-RECEPTOR-LIKE SERINE_THREONINE-PROTEIN KINASE RLK1"/>
    <property type="match status" value="1"/>
</dbReference>
<evidence type="ECO:0000259" key="2">
    <source>
        <dbReference type="PROSITE" id="PS50011"/>
    </source>
</evidence>
<sequence>MIILNKIIHCDINPRNILLDDIYRPRISNFRLAKLLIPDEVLTRTGIRGIKGYVAPEWFQSMPITLEVDVYSFGVVSLEIISCRRCVEIAWGAEEKAILTDWAYDCYRDGTLEDLVEKDEEAMRDKKRLLTLVMIAIWCIKENLLFRPTMKKVTLMLEGVVLVPFPPSPYPFNSYS</sequence>
<dbReference type="InterPro" id="IPR051343">
    <property type="entry name" value="G-type_lectin_kinases/EP1-like"/>
</dbReference>
<proteinExistence type="predicted"/>
<comment type="caution">
    <text evidence="3">The sequence shown here is derived from an EMBL/GenBank/DDBJ whole genome shotgun (WGS) entry which is preliminary data.</text>
</comment>
<dbReference type="AlphaFoldDB" id="A0A9Q0GU48"/>
<dbReference type="SUPFAM" id="SSF56112">
    <property type="entry name" value="Protein kinase-like (PK-like)"/>
    <property type="match status" value="1"/>
</dbReference>
<accession>A0A9Q0GU48</accession>
<dbReference type="PANTHER" id="PTHR47976">
    <property type="entry name" value="G-TYPE LECTIN S-RECEPTOR-LIKE SERINE/THREONINE-PROTEIN KINASE SD2-5"/>
    <property type="match status" value="1"/>
</dbReference>
<evidence type="ECO:0000256" key="1">
    <source>
        <dbReference type="ARBA" id="ARBA00022729"/>
    </source>
</evidence>
<dbReference type="PROSITE" id="PS50011">
    <property type="entry name" value="PROTEIN_KINASE_DOM"/>
    <property type="match status" value="1"/>
</dbReference>
<gene>
    <name evidence="3" type="ORF">NE237_030635</name>
</gene>
<evidence type="ECO:0000313" key="4">
    <source>
        <dbReference type="Proteomes" id="UP001141806"/>
    </source>
</evidence>
<dbReference type="OrthoDB" id="5857966at2759"/>
<feature type="domain" description="Protein kinase" evidence="2">
    <location>
        <begin position="1"/>
        <end position="166"/>
    </location>
</feature>
<dbReference type="InterPro" id="IPR000719">
    <property type="entry name" value="Prot_kinase_dom"/>
</dbReference>
<evidence type="ECO:0000313" key="3">
    <source>
        <dbReference type="EMBL" id="KAJ4953803.1"/>
    </source>
</evidence>
<dbReference type="Proteomes" id="UP001141806">
    <property type="component" value="Unassembled WGS sequence"/>
</dbReference>